<name>R7Q6H1_CHOCR</name>
<dbReference type="PANTHER" id="PTHR11475:SF4">
    <property type="entry name" value="CHORION PEROXIDASE"/>
    <property type="match status" value="1"/>
</dbReference>
<dbReference type="InterPro" id="IPR037120">
    <property type="entry name" value="Haem_peroxidase_sf_animal"/>
</dbReference>
<dbReference type="KEGG" id="ccp:CHC_T00009550001"/>
<comment type="subcellular location">
    <subcellularLocation>
        <location evidence="1">Secreted</location>
    </subcellularLocation>
</comment>
<accession>R7Q6H1</accession>
<keyword evidence="2" id="KW-0964">Secreted</keyword>
<organism evidence="5 6">
    <name type="scientific">Chondrus crispus</name>
    <name type="common">Carrageen Irish moss</name>
    <name type="synonym">Polymorpha crispa</name>
    <dbReference type="NCBI Taxonomy" id="2769"/>
    <lineage>
        <taxon>Eukaryota</taxon>
        <taxon>Rhodophyta</taxon>
        <taxon>Florideophyceae</taxon>
        <taxon>Rhodymeniophycidae</taxon>
        <taxon>Gigartinales</taxon>
        <taxon>Gigartinaceae</taxon>
        <taxon>Chondrus</taxon>
    </lineage>
</organism>
<evidence type="ECO:0000313" key="5">
    <source>
        <dbReference type="EMBL" id="CDF33619.1"/>
    </source>
</evidence>
<keyword evidence="5" id="KW-0560">Oxidoreductase</keyword>
<dbReference type="GO" id="GO:0006979">
    <property type="term" value="P:response to oxidative stress"/>
    <property type="evidence" value="ECO:0007669"/>
    <property type="project" value="InterPro"/>
</dbReference>
<dbReference type="Gramene" id="CDF33619">
    <property type="protein sequence ID" value="CDF33619"/>
    <property type="gene ID" value="CHC_T00009550001"/>
</dbReference>
<keyword evidence="6" id="KW-1185">Reference proteome</keyword>
<evidence type="ECO:0000256" key="4">
    <source>
        <dbReference type="PIRSR" id="PIRSR619791-2"/>
    </source>
</evidence>
<dbReference type="PROSITE" id="PS50292">
    <property type="entry name" value="PEROXIDASE_3"/>
    <property type="match status" value="1"/>
</dbReference>
<evidence type="ECO:0000256" key="2">
    <source>
        <dbReference type="ARBA" id="ARBA00022525"/>
    </source>
</evidence>
<dbReference type="Gene3D" id="1.10.640.10">
    <property type="entry name" value="Haem peroxidase domain superfamily, animal type"/>
    <property type="match status" value="1"/>
</dbReference>
<feature type="binding site" description="axial binding residue" evidence="4">
    <location>
        <position position="336"/>
    </location>
    <ligand>
        <name>heme b</name>
        <dbReference type="ChEBI" id="CHEBI:60344"/>
    </ligand>
    <ligandPart>
        <name>Fe</name>
        <dbReference type="ChEBI" id="CHEBI:18248"/>
    </ligandPart>
</feature>
<dbReference type="Proteomes" id="UP000012073">
    <property type="component" value="Unassembled WGS sequence"/>
</dbReference>
<dbReference type="GO" id="GO:0020037">
    <property type="term" value="F:heme binding"/>
    <property type="evidence" value="ECO:0007669"/>
    <property type="project" value="InterPro"/>
</dbReference>
<evidence type="ECO:0000313" key="6">
    <source>
        <dbReference type="Proteomes" id="UP000012073"/>
    </source>
</evidence>
<dbReference type="Pfam" id="PF03098">
    <property type="entry name" value="An_peroxidase"/>
    <property type="match status" value="1"/>
</dbReference>
<dbReference type="InterPro" id="IPR010255">
    <property type="entry name" value="Haem_peroxidase_sf"/>
</dbReference>
<sequence length="556" mass="63014">MIRTSHDTARTKLGAFPCQDDFRSYGGTCNNQENADWGSYNKALKRIGSGKFDPAFLPGTNDFPADGMPNPRIVSRILFRQSSSRLSVRQVTSMAVFWGQFIDHDIGLTPDSGKTVFEERMDIDIVEKEDPFHFRHGGKLEFARSRGVLDGKACCGIGIAERFPRDPINLQSSFIDASHVYGCHRERLKPLRTFKDGQLRVGLTHENGEHLLPKNAVSEIGRKVENAQSSSDNHFVAGDIRANEQPVLTSLHTLFMREHNRLARMLVESFPCWQDEKVFQYSRKIVASQIQQLTYRFFIPALLGRRHGLRQYRGYHNNVDPSIANFFSTCAFRFGHSMVPETLTLLETGRRAHSKSGTTLQSVFFDPSFITEIGIEALLLGASHQVAESVDCQIVDSLQNELFKNATGGVDLVSINIQRGRDHGIPKYNDAREMYGLRRKRSFEEVTSNHTLAQILSSLYTSVNEMDSFVGGLAEDHIEDSELGELFHTAVRDQFTRLRDGDRFFYKNTDWPLDMANFKPVEELNRESLTIQDIIARNSGGALRKEDFDENVFQKA</sequence>
<dbReference type="PRINTS" id="PR00457">
    <property type="entry name" value="ANPEROXIDASE"/>
</dbReference>
<dbReference type="GeneID" id="17321135"/>
<dbReference type="PANTHER" id="PTHR11475">
    <property type="entry name" value="OXIDASE/PEROXIDASE"/>
    <property type="match status" value="1"/>
</dbReference>
<dbReference type="AlphaFoldDB" id="R7Q6H1"/>
<proteinExistence type="predicted"/>
<keyword evidence="5" id="KW-0575">Peroxidase</keyword>
<protein>
    <submittedName>
        <fullName evidence="5">Animal heme peroxidase homologue</fullName>
    </submittedName>
</protein>
<keyword evidence="4" id="KW-0349">Heme</keyword>
<keyword evidence="4" id="KW-0479">Metal-binding</keyword>
<dbReference type="OrthoDB" id="823504at2759"/>
<dbReference type="RefSeq" id="XP_005713422.1">
    <property type="nucleotide sequence ID" value="XM_005713365.1"/>
</dbReference>
<dbReference type="SUPFAM" id="SSF48113">
    <property type="entry name" value="Heme-dependent peroxidases"/>
    <property type="match status" value="1"/>
</dbReference>
<dbReference type="InterPro" id="IPR019791">
    <property type="entry name" value="Haem_peroxidase_animal"/>
</dbReference>
<dbReference type="OMA" id="QNKMMTR"/>
<keyword evidence="4" id="KW-0408">Iron</keyword>
<dbReference type="GO" id="GO:0004601">
    <property type="term" value="F:peroxidase activity"/>
    <property type="evidence" value="ECO:0007669"/>
    <property type="project" value="UniProtKB-KW"/>
</dbReference>
<gene>
    <name evidence="5" type="ORF">CHC_T00009550001</name>
</gene>
<dbReference type="GO" id="GO:0046872">
    <property type="term" value="F:metal ion binding"/>
    <property type="evidence" value="ECO:0007669"/>
    <property type="project" value="UniProtKB-KW"/>
</dbReference>
<evidence type="ECO:0000256" key="3">
    <source>
        <dbReference type="ARBA" id="ARBA00023180"/>
    </source>
</evidence>
<evidence type="ECO:0000256" key="1">
    <source>
        <dbReference type="ARBA" id="ARBA00004613"/>
    </source>
</evidence>
<reference evidence="6" key="1">
    <citation type="journal article" date="2013" name="Proc. Natl. Acad. Sci. U.S.A.">
        <title>Genome structure and metabolic features in the red seaweed Chondrus crispus shed light on evolution of the Archaeplastida.</title>
        <authorList>
            <person name="Collen J."/>
            <person name="Porcel B."/>
            <person name="Carre W."/>
            <person name="Ball S.G."/>
            <person name="Chaparro C."/>
            <person name="Tonon T."/>
            <person name="Barbeyron T."/>
            <person name="Michel G."/>
            <person name="Noel B."/>
            <person name="Valentin K."/>
            <person name="Elias M."/>
            <person name="Artiguenave F."/>
            <person name="Arun A."/>
            <person name="Aury J.M."/>
            <person name="Barbosa-Neto J.F."/>
            <person name="Bothwell J.H."/>
            <person name="Bouget F.Y."/>
            <person name="Brillet L."/>
            <person name="Cabello-Hurtado F."/>
            <person name="Capella-Gutierrez S."/>
            <person name="Charrier B."/>
            <person name="Cladiere L."/>
            <person name="Cock J.M."/>
            <person name="Coelho S.M."/>
            <person name="Colleoni C."/>
            <person name="Czjzek M."/>
            <person name="Da Silva C."/>
            <person name="Delage L."/>
            <person name="Denoeud F."/>
            <person name="Deschamps P."/>
            <person name="Dittami S.M."/>
            <person name="Gabaldon T."/>
            <person name="Gachon C.M."/>
            <person name="Groisillier A."/>
            <person name="Herve C."/>
            <person name="Jabbari K."/>
            <person name="Katinka M."/>
            <person name="Kloareg B."/>
            <person name="Kowalczyk N."/>
            <person name="Labadie K."/>
            <person name="Leblanc C."/>
            <person name="Lopez P.J."/>
            <person name="McLachlan D.H."/>
            <person name="Meslet-Cladiere L."/>
            <person name="Moustafa A."/>
            <person name="Nehr Z."/>
            <person name="Nyvall Collen P."/>
            <person name="Panaud O."/>
            <person name="Partensky F."/>
            <person name="Poulain J."/>
            <person name="Rensing S.A."/>
            <person name="Rousvoal S."/>
            <person name="Samson G."/>
            <person name="Symeonidi A."/>
            <person name="Weissenbach J."/>
            <person name="Zambounis A."/>
            <person name="Wincker P."/>
            <person name="Boyen C."/>
        </authorList>
    </citation>
    <scope>NUCLEOTIDE SEQUENCE [LARGE SCALE GENOMIC DNA]</scope>
    <source>
        <strain evidence="6">cv. Stackhouse</strain>
    </source>
</reference>
<dbReference type="EMBL" id="HG001651">
    <property type="protein sequence ID" value="CDF33619.1"/>
    <property type="molecule type" value="Genomic_DNA"/>
</dbReference>
<keyword evidence="3" id="KW-0325">Glycoprotein</keyword>
<dbReference type="GO" id="GO:0005576">
    <property type="term" value="C:extracellular region"/>
    <property type="evidence" value="ECO:0007669"/>
    <property type="project" value="UniProtKB-SubCell"/>
</dbReference>